<evidence type="ECO:0000256" key="3">
    <source>
        <dbReference type="ARBA" id="ARBA00023276"/>
    </source>
</evidence>
<gene>
    <name evidence="4" type="primary">ycf48</name>
    <name evidence="7" type="ORF">PMH09_12805</name>
</gene>
<dbReference type="EMBL" id="JAQOSQ010000012">
    <property type="protein sequence ID" value="MDJ1184067.1"/>
    <property type="molecule type" value="Genomic_DNA"/>
</dbReference>
<dbReference type="PANTHER" id="PTHR47199">
    <property type="entry name" value="PHOTOSYSTEM II STABILITY/ASSEMBLY FACTOR HCF136, CHLOROPLASTIC"/>
    <property type="match status" value="1"/>
</dbReference>
<accession>A0ABT7BXZ0</accession>
<keyword evidence="3 4" id="KW-0604">Photosystem II</keyword>
<comment type="domain">
    <text evidence="4">A 7-bladed beta-propeller torus, about 55 by 55 Angstroms, with a depth of about 25 Angstroms and a central pore.</text>
</comment>
<evidence type="ECO:0000256" key="4">
    <source>
        <dbReference type="HAMAP-Rule" id="MF_01348"/>
    </source>
</evidence>
<dbReference type="InterPro" id="IPR016705">
    <property type="entry name" value="Ycf48/Hcf136"/>
</dbReference>
<evidence type="ECO:0000256" key="1">
    <source>
        <dbReference type="ARBA" id="ARBA00022531"/>
    </source>
</evidence>
<keyword evidence="1 4" id="KW-0602">Photosynthesis</keyword>
<dbReference type="InterPro" id="IPR028203">
    <property type="entry name" value="PSII_CF48-like_dom"/>
</dbReference>
<dbReference type="RefSeq" id="WP_283758719.1">
    <property type="nucleotide sequence ID" value="NZ_JAQOSQ010000012.1"/>
</dbReference>
<reference evidence="7 8" key="1">
    <citation type="submission" date="2023-01" db="EMBL/GenBank/DDBJ databases">
        <title>Novel diversity within Roseofilum (Cyanobacteria; Desertifilaceae) from marine benthic mats with descriptions of four novel species.</title>
        <authorList>
            <person name="Wang Y."/>
            <person name="Berthold D.E."/>
            <person name="Hu J."/>
            <person name="Lefler F.W."/>
            <person name="Laughinghouse H.D. IV."/>
        </authorList>
    </citation>
    <scope>NUCLEOTIDE SEQUENCE [LARGE SCALE GENOMIC DNA]</scope>
    <source>
        <strain evidence="7 8">BLCC-M143</strain>
    </source>
</reference>
<comment type="function">
    <text evidence="4">A factor required for optimal assembly of photosystem II (PSII), acting in the early stages of PSII assembly. Also plays a role in replacement of photodamaged D1 (psbA). Assists YidC in synthesis of chlorophyll-binding proteins.</text>
</comment>
<comment type="caution">
    <text evidence="7">The sequence shown here is derived from an EMBL/GenBank/DDBJ whole genome shotgun (WGS) entry which is preliminary data.</text>
</comment>
<dbReference type="Gene3D" id="2.130.10.10">
    <property type="entry name" value="YVTN repeat-like/Quinoprotein amine dehydrogenase"/>
    <property type="match status" value="1"/>
</dbReference>
<name>A0ABT7BXZ0_9CYAN</name>
<dbReference type="NCBIfam" id="NF010237">
    <property type="entry name" value="PRK13684.1"/>
    <property type="match status" value="1"/>
</dbReference>
<dbReference type="InterPro" id="IPR015943">
    <property type="entry name" value="WD40/YVTN_repeat-like_dom_sf"/>
</dbReference>
<comment type="subcellular location">
    <subcellularLocation>
        <location evidence="4">Cellular thylakoid lumen</location>
    </subcellularLocation>
    <text evidence="4">Associated with a PSII precusor complex on the lumenal side of the thylakoid membrane.</text>
</comment>
<sequence length="341" mass="37459">MQSIVKILQRVVTLIAVVLLCASCKNAYLPSLGSSPWKVVQLPTEATIQDVAFTGDRDRGWLVGSNATLLETNDGGDTWEPRYLDLDSEMTRLTSISFSGDEGWMVGMPSIMLHTTDGGSSWSEIPLSNKLPGTTKTILALGPDAAEMTTDLGAIYRTEDGGRNWKAMVQSAVGVYRNISRSSDGQYVTVSANGNFYSTWEPGQDAWVQHNRNNSKRLQKMGFTADNRLWLLARGGVLQFSNTVNPETPEDWQESQQPEFASSIGFLDLSYRTPEEIWVAGGSGNLLVSFDGGETWEKDRTVEDVPANFYQIDFETPESGFAIGNGGVLLKYELNSEKPTA</sequence>
<comment type="similarity">
    <text evidence="4 5">Belongs to the Ycf48 family.</text>
</comment>
<evidence type="ECO:0000259" key="6">
    <source>
        <dbReference type="Pfam" id="PF14870"/>
    </source>
</evidence>
<keyword evidence="2 4" id="KW-0732">Signal</keyword>
<evidence type="ECO:0000313" key="7">
    <source>
        <dbReference type="EMBL" id="MDJ1184067.1"/>
    </source>
</evidence>
<feature type="domain" description="Photosynthesis system II assembly factor Ycf48/Hcf136-like" evidence="6">
    <location>
        <begin position="32"/>
        <end position="332"/>
    </location>
</feature>
<keyword evidence="4" id="KW-0793">Thylakoid</keyword>
<keyword evidence="8" id="KW-1185">Reference proteome</keyword>
<organism evidence="7 8">
    <name type="scientific">Roseofilum casamattae BLCC-M143</name>
    <dbReference type="NCBI Taxonomy" id="3022442"/>
    <lineage>
        <taxon>Bacteria</taxon>
        <taxon>Bacillati</taxon>
        <taxon>Cyanobacteriota</taxon>
        <taxon>Cyanophyceae</taxon>
        <taxon>Desertifilales</taxon>
        <taxon>Desertifilaceae</taxon>
        <taxon>Roseofilum</taxon>
        <taxon>Roseofilum casamattae</taxon>
    </lineage>
</organism>
<evidence type="ECO:0000256" key="2">
    <source>
        <dbReference type="ARBA" id="ARBA00022729"/>
    </source>
</evidence>
<evidence type="ECO:0000313" key="8">
    <source>
        <dbReference type="Proteomes" id="UP001232992"/>
    </source>
</evidence>
<dbReference type="Pfam" id="PF14870">
    <property type="entry name" value="PSII_BNR"/>
    <property type="match status" value="1"/>
</dbReference>
<protein>
    <recommendedName>
        <fullName evidence="4 5">Photosystem II assembly protein Ycf48</fullName>
    </recommendedName>
</protein>
<dbReference type="PIRSF" id="PIRSF017875">
    <property type="entry name" value="PSII_HCF136"/>
    <property type="match status" value="1"/>
</dbReference>
<dbReference type="SUPFAM" id="SSF110296">
    <property type="entry name" value="Oligoxyloglucan reducing end-specific cellobiohydrolase"/>
    <property type="match status" value="1"/>
</dbReference>
<proteinExistence type="inferred from homology"/>
<dbReference type="PANTHER" id="PTHR47199:SF2">
    <property type="entry name" value="PHOTOSYSTEM II STABILITY_ASSEMBLY FACTOR HCF136, CHLOROPLASTIC"/>
    <property type="match status" value="1"/>
</dbReference>
<dbReference type="Proteomes" id="UP001232992">
    <property type="component" value="Unassembled WGS sequence"/>
</dbReference>
<dbReference type="HAMAP" id="MF_01348">
    <property type="entry name" value="Ycf48"/>
    <property type="match status" value="1"/>
</dbReference>
<evidence type="ECO:0000256" key="5">
    <source>
        <dbReference type="PIRNR" id="PIRNR017875"/>
    </source>
</evidence>